<dbReference type="EMBL" id="FMYQ01000006">
    <property type="protein sequence ID" value="SDC39305.1"/>
    <property type="molecule type" value="Genomic_DNA"/>
</dbReference>
<sequence>MRRRRSMRGHTGARARAAPRPVLRIPAKDGATRRTPLSSRRRSTSRPNCSRTTRLSSCRRTRQARRRKRRLAPRKRGTRKTFETASWPPPLRLRPDSRTDDLGDPASRITCGVSARSPGIVDMALNVAASALIPRERRFRLFRARCDAIAIAMASRAPPHGTQRARDARIVADRSNHDMRRLESVEHGALSWTTL</sequence>
<evidence type="ECO:0000313" key="3">
    <source>
        <dbReference type="Proteomes" id="UP000198908"/>
    </source>
</evidence>
<dbReference type="Proteomes" id="UP000198908">
    <property type="component" value="Unassembled WGS sequence"/>
</dbReference>
<accession>A0A1G6L938</accession>
<evidence type="ECO:0000256" key="1">
    <source>
        <dbReference type="SAM" id="MobiDB-lite"/>
    </source>
</evidence>
<organism evidence="2 3">
    <name type="scientific">Paraburkholderia lycopersici</name>
    <dbReference type="NCBI Taxonomy" id="416944"/>
    <lineage>
        <taxon>Bacteria</taxon>
        <taxon>Pseudomonadati</taxon>
        <taxon>Pseudomonadota</taxon>
        <taxon>Betaproteobacteria</taxon>
        <taxon>Burkholderiales</taxon>
        <taxon>Burkholderiaceae</taxon>
        <taxon>Paraburkholderia</taxon>
    </lineage>
</organism>
<feature type="region of interest" description="Disordered" evidence="1">
    <location>
        <begin position="1"/>
        <end position="105"/>
    </location>
</feature>
<dbReference type="AlphaFoldDB" id="A0A1G6L938"/>
<feature type="compositionally biased region" description="Low complexity" evidence="1">
    <location>
        <begin position="14"/>
        <end position="25"/>
    </location>
</feature>
<evidence type="ECO:0000313" key="2">
    <source>
        <dbReference type="EMBL" id="SDC39305.1"/>
    </source>
</evidence>
<dbReference type="STRING" id="416944.SAMN05421548_106142"/>
<reference evidence="3" key="1">
    <citation type="submission" date="2016-09" db="EMBL/GenBank/DDBJ databases">
        <authorList>
            <person name="Varghese N."/>
            <person name="Submissions S."/>
        </authorList>
    </citation>
    <scope>NUCLEOTIDE SEQUENCE [LARGE SCALE GENOMIC DNA]</scope>
    <source>
        <strain evidence="3">TNe-862</strain>
    </source>
</reference>
<proteinExistence type="predicted"/>
<feature type="compositionally biased region" description="Low complexity" evidence="1">
    <location>
        <begin position="45"/>
        <end position="56"/>
    </location>
</feature>
<name>A0A1G6L938_9BURK</name>
<protein>
    <submittedName>
        <fullName evidence="2">Uncharacterized protein</fullName>
    </submittedName>
</protein>
<keyword evidence="3" id="KW-1185">Reference proteome</keyword>
<feature type="compositionally biased region" description="Basic residues" evidence="1">
    <location>
        <begin position="1"/>
        <end position="13"/>
    </location>
</feature>
<gene>
    <name evidence="2" type="ORF">SAMN05421548_106142</name>
</gene>
<feature type="compositionally biased region" description="Basic residues" evidence="1">
    <location>
        <begin position="57"/>
        <end position="79"/>
    </location>
</feature>